<proteinExistence type="predicted"/>
<dbReference type="EMBL" id="JANAKD010000173">
    <property type="protein sequence ID" value="KAJ3496634.1"/>
    <property type="molecule type" value="Genomic_DNA"/>
</dbReference>
<gene>
    <name evidence="1" type="ORF">NLG97_g2517</name>
</gene>
<evidence type="ECO:0000313" key="2">
    <source>
        <dbReference type="Proteomes" id="UP001148737"/>
    </source>
</evidence>
<dbReference type="Proteomes" id="UP001148737">
    <property type="component" value="Unassembled WGS sequence"/>
</dbReference>
<keyword evidence="2" id="KW-1185">Reference proteome</keyword>
<organism evidence="1 2">
    <name type="scientific">Lecanicillium saksenae</name>
    <dbReference type="NCBI Taxonomy" id="468837"/>
    <lineage>
        <taxon>Eukaryota</taxon>
        <taxon>Fungi</taxon>
        <taxon>Dikarya</taxon>
        <taxon>Ascomycota</taxon>
        <taxon>Pezizomycotina</taxon>
        <taxon>Sordariomycetes</taxon>
        <taxon>Hypocreomycetidae</taxon>
        <taxon>Hypocreales</taxon>
        <taxon>Cordycipitaceae</taxon>
        <taxon>Lecanicillium</taxon>
    </lineage>
</organism>
<sequence>MELLDPKAYRIVWIAPLEIEAQAALLLLDKRHHGRFPVDDDDDYTYEAGEICGHNVVVATLPVGELYGTGSASAIASHVRRFFRNLWLGLLVGVAAGLPNFERDPPLDIRLGDVLVALPQGDNAGLIAYDLGKETENGFEPLRRGHALAQTHRLIRSAIGSIKLDAPNDVDLFLPYYDKIRHKLHDTGSFDDPGQQHDILYHANGEEKISREPRPVSRRTRVWYGPIGSGEKLMKNAQRRNELRDRYNIIGLEMEAAGTMDRIPVGVIRGVCDYGDEHKNKMWQPYAAAMAAAYAKAVLARIPPKAVVRVQGPAIENDVTNRLANNLKRTLDGNSISMIDRRAKSPRIERTDTEMSEPVPHPEVDAQEECLNQDQIRALLLSLAFNQIYSRHDTIEKAYGRTCEWLSETREYIDWFESPDKLTEHHGFLWIKGHPGAGKSTLMKSALHKARETNRGSFIAFFFNARGGELEQSTAGMYRSLLLQLLEKMPRLQIVLHALAQSVRDDKIPTWSIQSLKSLFEQAVHNLGQSPLTCFIDALDECSVVQIRDMVSFFETVGETAVSKGIPFRVCLSSRYYPHITISKGLTLDLGQQEGHDEDIIAYIDGKLRIEDYSLAQQIRAQLMAKASGIFIWIVLVVGILQQEYDDGYAHTLTRRLKDIPGDLNELFRDILARDSRHNNELLLCIRWVLFASVPLRKEELYVAILVDSDPIAASNWDPRRTKDASVHRFILSSSKGLVDNKISQTNRTVQFIHESVREFFLKDGLRRIWPGLKGDIRGESHEQMKQTCMKYMSIAMQSPEFQSARPEQNVHKWWRRLCDSRREVRESIQAKFPFLNYAYRAVLYHANEAAAFGVDQSSFIDSFDLASWLEIEAAFRYDSDVVQWPTRSLLYVLAENNLARLIECHPRKMSGFEIEEGDQPYGVPILAAVATSSRQALYSLLKSQANTWPSISLLHTLCEQYDQSDSKRSGAGTLFKYRRDQPIFANILAAGDGLVIDFAVACPNINHDINWKGEEGTHALRYAAGYGYNSLVRLLLEKGTPQDAPNERGSTPLHYSVKGGQEATARLLLDNGANLEAQNYFHQTPLHFAADEGNLAMVKLFLDRGANPSVADVSGHTPLYFAVGKGNAAVVQLLLDKGADIEAKIRIDDISPLYHAVATDNAAMAQLLVARGADVNTVTAAGWSGLHFAASEDNEIIARLLLDNGADIEAVDTDNRTPLQVAQRKKKKAVARLLLARGAKRRSRKNEKSSMGP</sequence>
<name>A0ACC1R3D4_9HYPO</name>
<protein>
    <submittedName>
        <fullName evidence="1">Uncharacterized protein</fullName>
    </submittedName>
</protein>
<comment type="caution">
    <text evidence="1">The sequence shown here is derived from an EMBL/GenBank/DDBJ whole genome shotgun (WGS) entry which is preliminary data.</text>
</comment>
<evidence type="ECO:0000313" key="1">
    <source>
        <dbReference type="EMBL" id="KAJ3496634.1"/>
    </source>
</evidence>
<reference evidence="1" key="1">
    <citation type="submission" date="2022-07" db="EMBL/GenBank/DDBJ databases">
        <title>Genome Sequence of Lecanicillium saksenae.</title>
        <authorList>
            <person name="Buettner E."/>
        </authorList>
    </citation>
    <scope>NUCLEOTIDE SEQUENCE</scope>
    <source>
        <strain evidence="1">VT-O1</strain>
    </source>
</reference>
<accession>A0ACC1R3D4</accession>